<dbReference type="EMBL" id="JABAHT010000124">
    <property type="protein sequence ID" value="KAF4664139.1"/>
    <property type="molecule type" value="Genomic_DNA"/>
</dbReference>
<dbReference type="GO" id="GO:0031267">
    <property type="term" value="F:small GTPase binding"/>
    <property type="evidence" value="ECO:0007669"/>
    <property type="project" value="TreeGrafter"/>
</dbReference>
<reference evidence="4 5" key="1">
    <citation type="submission" date="2020-04" db="EMBL/GenBank/DDBJ databases">
        <title>Perkinsus olseni comparative genomics.</title>
        <authorList>
            <person name="Bogema D.R."/>
        </authorList>
    </citation>
    <scope>NUCLEOTIDE SEQUENCE [LARGE SCALE GENOMIC DNA]</scope>
    <source>
        <strain evidence="4">ATCC PRA-179</strain>
    </source>
</reference>
<dbReference type="AlphaFoldDB" id="A0A7J6LXX6"/>
<dbReference type="GO" id="GO:0005085">
    <property type="term" value="F:guanyl-nucleotide exchange factor activity"/>
    <property type="evidence" value="ECO:0007669"/>
    <property type="project" value="TreeGrafter"/>
</dbReference>
<evidence type="ECO:0000256" key="2">
    <source>
        <dbReference type="ARBA" id="ARBA00022448"/>
    </source>
</evidence>
<sequence length="207" mass="22892">MSNRECRRESSYPSEWEPGDLEDKGLYGGAIECLIPKGFADSSTLRTIPDYQEVFTNVVDDSGASLVIELLDFKKELKDPDEVARQAQAPYLGIEPGTSSSCRHFFSDLAEATDSVSYDIDEISCRKGANGDSLVMVNGRHIHDKEGLKWTPLAMGIKRMPQYSTDMVVTLTHGSQSAGGFETSSVLEKNLWLILESIDVKDDSLFL</sequence>
<dbReference type="PANTHER" id="PTHR15837">
    <property type="entry name" value="RAN GUANINE NUCLEOTIDE RELEASE FACTOR"/>
    <property type="match status" value="1"/>
</dbReference>
<comment type="caution">
    <text evidence="4">The sequence shown here is derived from an EMBL/GenBank/DDBJ whole genome shotgun (WGS) entry which is preliminary data.</text>
</comment>
<proteinExistence type="inferred from homology"/>
<accession>A0A7J6LXX6</accession>
<dbReference type="Proteomes" id="UP000570595">
    <property type="component" value="Unassembled WGS sequence"/>
</dbReference>
<dbReference type="GO" id="GO:0005634">
    <property type="term" value="C:nucleus"/>
    <property type="evidence" value="ECO:0007669"/>
    <property type="project" value="TreeGrafter"/>
</dbReference>
<keyword evidence="3" id="KW-0653">Protein transport</keyword>
<dbReference type="SUPFAM" id="SSF55724">
    <property type="entry name" value="Mog1p/PsbP-like"/>
    <property type="match status" value="1"/>
</dbReference>
<evidence type="ECO:0000313" key="4">
    <source>
        <dbReference type="EMBL" id="KAF4664139.1"/>
    </source>
</evidence>
<dbReference type="GO" id="GO:0006606">
    <property type="term" value="P:protein import into nucleus"/>
    <property type="evidence" value="ECO:0007669"/>
    <property type="project" value="TreeGrafter"/>
</dbReference>
<dbReference type="InterPro" id="IPR016123">
    <property type="entry name" value="Mog1/PsbP_a/b/a-sand"/>
</dbReference>
<organism evidence="4 5">
    <name type="scientific">Perkinsus olseni</name>
    <name type="common">Perkinsus atlanticus</name>
    <dbReference type="NCBI Taxonomy" id="32597"/>
    <lineage>
        <taxon>Eukaryota</taxon>
        <taxon>Sar</taxon>
        <taxon>Alveolata</taxon>
        <taxon>Perkinsozoa</taxon>
        <taxon>Perkinsea</taxon>
        <taxon>Perkinsida</taxon>
        <taxon>Perkinsidae</taxon>
        <taxon>Perkinsus</taxon>
    </lineage>
</organism>
<dbReference type="OrthoDB" id="10255285at2759"/>
<keyword evidence="2" id="KW-0813">Transport</keyword>
<protein>
    <submittedName>
        <fullName evidence="4">Uncharacterized protein</fullName>
    </submittedName>
</protein>
<gene>
    <name evidence="4" type="ORF">FOZ61_001070</name>
</gene>
<dbReference type="PANTHER" id="PTHR15837:SF0">
    <property type="entry name" value="RAN GUANINE NUCLEOTIDE RELEASE FACTOR"/>
    <property type="match status" value="1"/>
</dbReference>
<dbReference type="InterPro" id="IPR007681">
    <property type="entry name" value="Mog1"/>
</dbReference>
<evidence type="ECO:0000256" key="1">
    <source>
        <dbReference type="ARBA" id="ARBA00010307"/>
    </source>
</evidence>
<dbReference type="Pfam" id="PF04603">
    <property type="entry name" value="Mog1"/>
    <property type="match status" value="1"/>
</dbReference>
<comment type="similarity">
    <text evidence="1">Belongs to the MOG1 family.</text>
</comment>
<evidence type="ECO:0000313" key="5">
    <source>
        <dbReference type="Proteomes" id="UP000570595"/>
    </source>
</evidence>
<dbReference type="Gene3D" id="3.40.1000.10">
    <property type="entry name" value="Mog1/PsbP, alpha/beta/alpha sandwich"/>
    <property type="match status" value="1"/>
</dbReference>
<evidence type="ECO:0000256" key="3">
    <source>
        <dbReference type="ARBA" id="ARBA00022927"/>
    </source>
</evidence>
<name>A0A7J6LXX6_PEROL</name>